<keyword evidence="2" id="KW-0418">Kinase</keyword>
<name>A0A0K1PAR9_9BACT</name>
<accession>A0A0K1PAR9</accession>
<dbReference type="PANTHER" id="PTHR46969:SF1">
    <property type="entry name" value="BIFUNCTIONAL PROTEIN HLDE"/>
    <property type="match status" value="1"/>
</dbReference>
<dbReference type="Gene3D" id="3.40.1190.20">
    <property type="match status" value="1"/>
</dbReference>
<proteinExistence type="predicted"/>
<dbReference type="Pfam" id="PF00294">
    <property type="entry name" value="PfkB"/>
    <property type="match status" value="1"/>
</dbReference>
<dbReference type="RefSeq" id="WP_050725048.1">
    <property type="nucleotide sequence ID" value="NZ_CP012332.1"/>
</dbReference>
<dbReference type="AlphaFoldDB" id="A0A0K1PAR9"/>
<dbReference type="PATRIC" id="fig|1391653.3.peg.1030"/>
<gene>
    <name evidence="4" type="ORF">AKJ08_1007</name>
</gene>
<protein>
    <submittedName>
        <fullName evidence="4">ADP-heptose synthase</fullName>
    </submittedName>
</protein>
<dbReference type="GO" id="GO:0016773">
    <property type="term" value="F:phosphotransferase activity, alcohol group as acceptor"/>
    <property type="evidence" value="ECO:0007669"/>
    <property type="project" value="InterPro"/>
</dbReference>
<dbReference type="PANTHER" id="PTHR46969">
    <property type="entry name" value="BIFUNCTIONAL PROTEIN HLDE"/>
    <property type="match status" value="1"/>
</dbReference>
<dbReference type="STRING" id="1391653.AKJ08_1007"/>
<evidence type="ECO:0000256" key="1">
    <source>
        <dbReference type="ARBA" id="ARBA00022679"/>
    </source>
</evidence>
<dbReference type="GO" id="GO:0033785">
    <property type="term" value="F:heptose 7-phosphate kinase activity"/>
    <property type="evidence" value="ECO:0007669"/>
    <property type="project" value="TreeGrafter"/>
</dbReference>
<dbReference type="EMBL" id="CP012332">
    <property type="protein sequence ID" value="AKU90620.1"/>
    <property type="molecule type" value="Genomic_DNA"/>
</dbReference>
<evidence type="ECO:0000313" key="4">
    <source>
        <dbReference type="EMBL" id="AKU90620.1"/>
    </source>
</evidence>
<evidence type="ECO:0000256" key="2">
    <source>
        <dbReference type="ARBA" id="ARBA00022777"/>
    </source>
</evidence>
<dbReference type="InterPro" id="IPR011913">
    <property type="entry name" value="RfaE_dom_I"/>
</dbReference>
<dbReference type="GO" id="GO:0033786">
    <property type="term" value="F:heptose-1-phosphate adenylyltransferase activity"/>
    <property type="evidence" value="ECO:0007669"/>
    <property type="project" value="TreeGrafter"/>
</dbReference>
<dbReference type="CDD" id="cd01172">
    <property type="entry name" value="RfaE_like"/>
    <property type="match status" value="1"/>
</dbReference>
<keyword evidence="1" id="KW-0808">Transferase</keyword>
<organism evidence="4 5">
    <name type="scientific">Vulgatibacter incomptus</name>
    <dbReference type="NCBI Taxonomy" id="1391653"/>
    <lineage>
        <taxon>Bacteria</taxon>
        <taxon>Pseudomonadati</taxon>
        <taxon>Myxococcota</taxon>
        <taxon>Myxococcia</taxon>
        <taxon>Myxococcales</taxon>
        <taxon>Cystobacterineae</taxon>
        <taxon>Vulgatibacteraceae</taxon>
        <taxon>Vulgatibacter</taxon>
    </lineage>
</organism>
<dbReference type="GO" id="GO:0005829">
    <property type="term" value="C:cytosol"/>
    <property type="evidence" value="ECO:0007669"/>
    <property type="project" value="TreeGrafter"/>
</dbReference>
<dbReference type="InterPro" id="IPR011611">
    <property type="entry name" value="PfkB_dom"/>
</dbReference>
<dbReference type="InterPro" id="IPR029056">
    <property type="entry name" value="Ribokinase-like"/>
</dbReference>
<feature type="domain" description="Carbohydrate kinase PfkB" evidence="3">
    <location>
        <begin position="21"/>
        <end position="322"/>
    </location>
</feature>
<dbReference type="Proteomes" id="UP000055590">
    <property type="component" value="Chromosome"/>
</dbReference>
<evidence type="ECO:0000313" key="5">
    <source>
        <dbReference type="Proteomes" id="UP000055590"/>
    </source>
</evidence>
<dbReference type="OrthoDB" id="9802794at2"/>
<reference evidence="4 5" key="1">
    <citation type="submission" date="2015-08" db="EMBL/GenBank/DDBJ databases">
        <authorList>
            <person name="Babu N.S."/>
            <person name="Beckwith C.J."/>
            <person name="Beseler K.G."/>
            <person name="Brison A."/>
            <person name="Carone J.V."/>
            <person name="Caskin T.P."/>
            <person name="Diamond M."/>
            <person name="Durham M.E."/>
            <person name="Foxe J.M."/>
            <person name="Go M."/>
            <person name="Henderson B.A."/>
            <person name="Jones I.B."/>
            <person name="McGettigan J.A."/>
            <person name="Micheletti S.J."/>
            <person name="Nasrallah M.E."/>
            <person name="Ortiz D."/>
            <person name="Piller C.R."/>
            <person name="Privatt S.R."/>
            <person name="Schneider S.L."/>
            <person name="Sharp S."/>
            <person name="Smith T.C."/>
            <person name="Stanton J.D."/>
            <person name="Ullery H.E."/>
            <person name="Wilson R.J."/>
            <person name="Serrano M.G."/>
            <person name="Buck G."/>
            <person name="Lee V."/>
            <person name="Wang Y."/>
            <person name="Carvalho R."/>
            <person name="Voegtly L."/>
            <person name="Shi R."/>
            <person name="Duckworth R."/>
            <person name="Johnson A."/>
            <person name="Loviza R."/>
            <person name="Walstead R."/>
            <person name="Shah Z."/>
            <person name="Kiflezghi M."/>
            <person name="Wade K."/>
            <person name="Ball S.L."/>
            <person name="Bradley K.W."/>
            <person name="Asai D.J."/>
            <person name="Bowman C.A."/>
            <person name="Russell D.A."/>
            <person name="Pope W.H."/>
            <person name="Jacobs-Sera D."/>
            <person name="Hendrix R.W."/>
            <person name="Hatfull G.F."/>
        </authorList>
    </citation>
    <scope>NUCLEOTIDE SEQUENCE [LARGE SCALE GENOMIC DNA]</scope>
    <source>
        <strain evidence="4 5">DSM 27710</strain>
    </source>
</reference>
<keyword evidence="5" id="KW-1185">Reference proteome</keyword>
<evidence type="ECO:0000259" key="3">
    <source>
        <dbReference type="Pfam" id="PF00294"/>
    </source>
</evidence>
<dbReference type="SUPFAM" id="SSF53613">
    <property type="entry name" value="Ribokinase-like"/>
    <property type="match status" value="1"/>
</dbReference>
<dbReference type="KEGG" id="vin:AKJ08_1007"/>
<sequence>MRRPVEIEDPAAIVGRFAGKRVAVLGDVVVDEYLYGQTDRISREAPVLIVRHESTGRVLGGAANAAANLASLGARAVAIGAIGDDEAGRALGALCADAGIEARFVVVPGSHTETKTRILAGGINTTRQQMLRLDRGRTAPLSEEAVAALVSSLRSIAAEVDVLLVSDYGSGVLCPEVISEVCRLASQGVKVCVDSRYNLGAFTGVFLAKPNEPELAAATGLPVGTAEASLHAGKVLQRALGCEAVLVTRGRSGMTLLESGQAPDLIPVHGQEEAVDVTGAGDTVIATLSLAVAAGASLSSASRLANVAGGLVVRKPGTAVLTPDELLRELCA</sequence>